<name>A0A182NVM6_9DIPT</name>
<dbReference type="VEuPathDB" id="VectorBase:ADIR011727"/>
<dbReference type="PANTHER" id="PTHR33053">
    <property type="entry name" value="PROTEIN, PUTATIVE-RELATED"/>
    <property type="match status" value="1"/>
</dbReference>
<evidence type="ECO:0000313" key="3">
    <source>
        <dbReference type="Proteomes" id="UP000075884"/>
    </source>
</evidence>
<keyword evidence="3" id="KW-1185">Reference proteome</keyword>
<feature type="region of interest" description="Disordered" evidence="1">
    <location>
        <begin position="1"/>
        <end position="51"/>
    </location>
</feature>
<organism evidence="2 3">
    <name type="scientific">Anopheles dirus</name>
    <dbReference type="NCBI Taxonomy" id="7168"/>
    <lineage>
        <taxon>Eukaryota</taxon>
        <taxon>Metazoa</taxon>
        <taxon>Ecdysozoa</taxon>
        <taxon>Arthropoda</taxon>
        <taxon>Hexapoda</taxon>
        <taxon>Insecta</taxon>
        <taxon>Pterygota</taxon>
        <taxon>Neoptera</taxon>
        <taxon>Endopterygota</taxon>
        <taxon>Diptera</taxon>
        <taxon>Nematocera</taxon>
        <taxon>Culicoidea</taxon>
        <taxon>Culicidae</taxon>
        <taxon>Anophelinae</taxon>
        <taxon>Anopheles</taxon>
    </lineage>
</organism>
<dbReference type="AlphaFoldDB" id="A0A182NVM6"/>
<dbReference type="Proteomes" id="UP000075884">
    <property type="component" value="Unassembled WGS sequence"/>
</dbReference>
<protein>
    <submittedName>
        <fullName evidence="2">Uncharacterized protein</fullName>
    </submittedName>
</protein>
<reference evidence="2" key="2">
    <citation type="submission" date="2020-05" db="UniProtKB">
        <authorList>
            <consortium name="EnsemblMetazoa"/>
        </authorList>
    </citation>
    <scope>IDENTIFICATION</scope>
    <source>
        <strain evidence="2">WRAIR2</strain>
    </source>
</reference>
<feature type="compositionally biased region" description="Polar residues" evidence="1">
    <location>
        <begin position="1"/>
        <end position="14"/>
    </location>
</feature>
<sequence length="295" mass="33043">DQQETNNSSNQRDFNSGGGSSTRFNIDDGGGGNINNMNADDTEMGQDCDHDDSDVDDYDDDIIAGWEQAYGFIDKLSLADCLRYLAILGNLPRSLVNLLLAILKKKFKADLPKDARTLLKTPTRVGLQIKPISGGEFWYLGVEKALQNYFRNVIPEEDFLAIQISINGLPLVKSSATQLWPILIKVENLHEAPVLLVGVFCEQAKPEHVEDYLGTTVSFSAKHGCLKCSYVGEYIQPENKVIFDSVNADLRTDAGFRERVDKDHHKDWRTPLEDFNNVDIVEDVIVADRLHLIDL</sequence>
<dbReference type="STRING" id="7168.A0A182NVM6"/>
<reference evidence="3" key="1">
    <citation type="submission" date="2013-03" db="EMBL/GenBank/DDBJ databases">
        <title>The Genome Sequence of Anopheles dirus WRAIR2.</title>
        <authorList>
            <consortium name="The Broad Institute Genomics Platform"/>
            <person name="Neafsey D.E."/>
            <person name="Walton C."/>
            <person name="Walker B."/>
            <person name="Young S.K."/>
            <person name="Zeng Q."/>
            <person name="Gargeya S."/>
            <person name="Fitzgerald M."/>
            <person name="Haas B."/>
            <person name="Abouelleil A."/>
            <person name="Allen A.W."/>
            <person name="Alvarado L."/>
            <person name="Arachchi H.M."/>
            <person name="Berlin A.M."/>
            <person name="Chapman S.B."/>
            <person name="Gainer-Dewar J."/>
            <person name="Goldberg J."/>
            <person name="Griggs A."/>
            <person name="Gujja S."/>
            <person name="Hansen M."/>
            <person name="Howarth C."/>
            <person name="Imamovic A."/>
            <person name="Ireland A."/>
            <person name="Larimer J."/>
            <person name="McCowan C."/>
            <person name="Murphy C."/>
            <person name="Pearson M."/>
            <person name="Poon T.W."/>
            <person name="Priest M."/>
            <person name="Roberts A."/>
            <person name="Saif S."/>
            <person name="Shea T."/>
            <person name="Sisk P."/>
            <person name="Sykes S."/>
            <person name="Wortman J."/>
            <person name="Nusbaum C."/>
            <person name="Birren B."/>
        </authorList>
    </citation>
    <scope>NUCLEOTIDE SEQUENCE [LARGE SCALE GENOMIC DNA]</scope>
    <source>
        <strain evidence="3">WRAIR2</strain>
    </source>
</reference>
<proteinExistence type="predicted"/>
<dbReference type="PANTHER" id="PTHR33053:SF9">
    <property type="entry name" value="AGAP000105-PA"/>
    <property type="match status" value="1"/>
</dbReference>
<evidence type="ECO:0000256" key="1">
    <source>
        <dbReference type="SAM" id="MobiDB-lite"/>
    </source>
</evidence>
<dbReference type="EnsemblMetazoa" id="ADIR011727-RA">
    <property type="protein sequence ID" value="ADIR011727-PA"/>
    <property type="gene ID" value="ADIR011727"/>
</dbReference>
<evidence type="ECO:0000313" key="2">
    <source>
        <dbReference type="EnsemblMetazoa" id="ADIR011727-PA"/>
    </source>
</evidence>
<accession>A0A182NVM6</accession>
<feature type="compositionally biased region" description="Acidic residues" evidence="1">
    <location>
        <begin position="40"/>
        <end position="51"/>
    </location>
</feature>